<dbReference type="InterPro" id="IPR008928">
    <property type="entry name" value="6-hairpin_glycosidase_sf"/>
</dbReference>
<comment type="caution">
    <text evidence="2">The sequence shown here is derived from an EMBL/GenBank/DDBJ whole genome shotgun (WGS) entry which is preliminary data.</text>
</comment>
<feature type="domain" description="Mannosylglycerate hydrolase MGH1-like glycoside hydrolase" evidence="1">
    <location>
        <begin position="423"/>
        <end position="525"/>
    </location>
</feature>
<protein>
    <submittedName>
        <fullName evidence="2">Glucosidase</fullName>
    </submittedName>
</protein>
<organism evidence="2 3">
    <name type="scientific">Sediminicola arcticus</name>
    <dbReference type="NCBI Taxonomy" id="1574308"/>
    <lineage>
        <taxon>Bacteria</taxon>
        <taxon>Pseudomonadati</taxon>
        <taxon>Bacteroidota</taxon>
        <taxon>Flavobacteriia</taxon>
        <taxon>Flavobacteriales</taxon>
        <taxon>Flavobacteriaceae</taxon>
        <taxon>Sediminicola</taxon>
    </lineage>
</organism>
<keyword evidence="3" id="KW-1185">Reference proteome</keyword>
<dbReference type="InterPro" id="IPR012341">
    <property type="entry name" value="6hp_glycosidase-like_sf"/>
</dbReference>
<dbReference type="SUPFAM" id="SSF48208">
    <property type="entry name" value="Six-hairpin glycosidases"/>
    <property type="match status" value="1"/>
</dbReference>
<dbReference type="PANTHER" id="PTHR10412:SF10">
    <property type="entry name" value="GLYCOSYL HYDROLASE FAMILY 63 C-TERMINAL DOMAIN-CONTAINING PROTEIN"/>
    <property type="match status" value="1"/>
</dbReference>
<dbReference type="RefSeq" id="WP_354614989.1">
    <property type="nucleotide sequence ID" value="NZ_JBEXAE010000003.1"/>
</dbReference>
<dbReference type="InterPro" id="IPR004888">
    <property type="entry name" value="Glycoside_hydrolase_63"/>
</dbReference>
<accession>A0ABV2STT5</accession>
<gene>
    <name evidence="2" type="ORF">ABXZ36_08020</name>
</gene>
<dbReference type="Gene3D" id="1.50.10.10">
    <property type="match status" value="1"/>
</dbReference>
<evidence type="ECO:0000259" key="1">
    <source>
        <dbReference type="Pfam" id="PF22422"/>
    </source>
</evidence>
<dbReference type="PANTHER" id="PTHR10412">
    <property type="entry name" value="MANNOSYL-OLIGOSACCHARIDE GLUCOSIDASE"/>
    <property type="match status" value="1"/>
</dbReference>
<dbReference type="EMBL" id="JBEXAE010000003">
    <property type="protein sequence ID" value="MET6990593.1"/>
    <property type="molecule type" value="Genomic_DNA"/>
</dbReference>
<sequence>MIKEEEKRLKENYSGEKDWLQWGPYLSERQWGTVREDYSMHGDAWNYFPHDHSRLRVYRWGEDGIAGISDRYCNLCFGVALWNGKDNILKERLFGLTGPEGNHGEDVKELYYYLDNTPTHSYMKHLYKYPQKAFPYKDLVATNQMRGKKELEYELLDTGIFDKNEYFDVFTEYSKADPDDILIKITIANRSVKKAPISVLPTLWIRNYWSFYPMPQKPLIKANEQGKTYGSVDITHPYIGDYYFYFEKPDRLLFTENETNDAKIYNKPNDHPFKKDLFHDAVVSNNFKIPESKKEGTKFSPYYKLDIKGKSEVTIRLRLSKKKIESNPFDASFETNFEEKITQADEFYGELKKTDDKDLGNIQRQAFAGMLWTKQYYNYDVEQWLSGDKLTGEPPKSRWSGRNSTWKTMRTHDILSMPDAWEYPWFAAWDLAFHCVPLAHLDAEFAKGQLMLLNKEWYMAPNGQIPAYEWNFSDVNPPVQAWAAFQVYQIDKKKTGKGDIDFLKRIFNKLALNFTWWVNQQDKNEHNVFQGGFLGLDNIGVFDRSHGIPGGGYLEQVDGTAWMALYCLNMLEISLEISLEDKSFEDMATKYLGHFVFIAEALNNLNNDTVGNWDENEGFFYDRLVKPTGEHVPVKIRSIVGLLSLAAVLVIPEDTLDKLPTFKRSLEWFRNYRMYKSKYRVIQSSTKNGVLLSLVSQDRLKVLMKALLDEKEFLSDYGIRALSKIHEQNTYTLTIDGVPYSIDYEPAESTVSLFGGNSNWRGPIWFPINYMFIESLLEYHTFYGGDMQMEYPTGSNKNKNLKELAEELGKRLVSIFQKDKNGNRPVNALHKSYYQHPKFEDLVLFYEYFHGDNGRGVGACHQTGWTGLVANLIYEFCDNTECNK</sequence>
<evidence type="ECO:0000313" key="2">
    <source>
        <dbReference type="EMBL" id="MET6990593.1"/>
    </source>
</evidence>
<reference evidence="2 3" key="1">
    <citation type="submission" date="2024-07" db="EMBL/GenBank/DDBJ databases">
        <title>The genome sequence of type strain Sediminicola arcticus GDMCC 1.2805.</title>
        <authorList>
            <person name="Liu Y."/>
        </authorList>
    </citation>
    <scope>NUCLEOTIDE SEQUENCE [LARGE SCALE GENOMIC DNA]</scope>
    <source>
        <strain evidence="2 3">GDMCC 1.2805</strain>
    </source>
</reference>
<evidence type="ECO:0000313" key="3">
    <source>
        <dbReference type="Proteomes" id="UP001549799"/>
    </source>
</evidence>
<dbReference type="Pfam" id="PF22422">
    <property type="entry name" value="MGH1-like_GH"/>
    <property type="match status" value="1"/>
</dbReference>
<name>A0ABV2STT5_9FLAO</name>
<dbReference type="Proteomes" id="UP001549799">
    <property type="component" value="Unassembled WGS sequence"/>
</dbReference>
<proteinExistence type="predicted"/>
<dbReference type="InterPro" id="IPR054491">
    <property type="entry name" value="MGH1-like_GH"/>
</dbReference>